<evidence type="ECO:0000256" key="3">
    <source>
        <dbReference type="ARBA" id="ARBA00022605"/>
    </source>
</evidence>
<dbReference type="InterPro" id="IPR020565">
    <property type="entry name" value="ImidazoleglycerP_deHydtase_CS"/>
</dbReference>
<sequence length="191" mass="20437">MRTANQTRKTKETDVTVELCLDGGSVEISTGIGFFDHMLTAFAVHGGFGLKIKTIGDLEVDCHHTIEDTGIVLGKAFAQALGDKSGIARFGSFYVPMDEALAFAAVDVSGRPFLVFQADFPEERVGGYDTCMTEEFFRALSTNAGITLHLRSEYGKNSHHIAEALYKAAAHALRLACTPSGSGVLSTKGSL</sequence>
<dbReference type="Pfam" id="PF00475">
    <property type="entry name" value="IGPD"/>
    <property type="match status" value="1"/>
</dbReference>
<evidence type="ECO:0000256" key="5">
    <source>
        <dbReference type="ARBA" id="ARBA00023239"/>
    </source>
</evidence>
<dbReference type="NCBIfam" id="NF002111">
    <property type="entry name" value="PRK00951.2-1"/>
    <property type="match status" value="1"/>
</dbReference>
<dbReference type="PROSITE" id="PS00955">
    <property type="entry name" value="IGP_DEHYDRATASE_2"/>
    <property type="match status" value="1"/>
</dbReference>
<dbReference type="InterPro" id="IPR000807">
    <property type="entry name" value="ImidazoleglycerolP_deHydtase"/>
</dbReference>
<reference evidence="8" key="1">
    <citation type="submission" date="2020-10" db="EMBL/GenBank/DDBJ databases">
        <authorList>
            <person name="Gilroy R."/>
        </authorList>
    </citation>
    <scope>NUCLEOTIDE SEQUENCE</scope>
    <source>
        <strain evidence="8">ChiSjej1B19-7085</strain>
    </source>
</reference>
<dbReference type="InterPro" id="IPR020568">
    <property type="entry name" value="Ribosomal_Su5_D2-typ_SF"/>
</dbReference>
<dbReference type="EC" id="4.2.1.19" evidence="6 7"/>
<reference evidence="8" key="2">
    <citation type="journal article" date="2021" name="PeerJ">
        <title>Extensive microbial diversity within the chicken gut microbiome revealed by metagenomics and culture.</title>
        <authorList>
            <person name="Gilroy R."/>
            <person name="Ravi A."/>
            <person name="Getino M."/>
            <person name="Pursley I."/>
            <person name="Horton D.L."/>
            <person name="Alikhan N.F."/>
            <person name="Baker D."/>
            <person name="Gharbi K."/>
            <person name="Hall N."/>
            <person name="Watson M."/>
            <person name="Adriaenssens E.M."/>
            <person name="Foster-Nyarko E."/>
            <person name="Jarju S."/>
            <person name="Secka A."/>
            <person name="Antonio M."/>
            <person name="Oren A."/>
            <person name="Chaudhuri R.R."/>
            <person name="La Ragione R."/>
            <person name="Hildebrand F."/>
            <person name="Pallen M.J."/>
        </authorList>
    </citation>
    <scope>NUCLEOTIDE SEQUENCE</scope>
    <source>
        <strain evidence="8">ChiSjej1B19-7085</strain>
    </source>
</reference>
<evidence type="ECO:0000313" key="9">
    <source>
        <dbReference type="Proteomes" id="UP000886785"/>
    </source>
</evidence>
<comment type="catalytic activity">
    <reaction evidence="6 7">
        <text>D-erythro-1-(imidazol-4-yl)glycerol 3-phosphate = 3-(imidazol-4-yl)-2-oxopropyl phosphate + H2O</text>
        <dbReference type="Rhea" id="RHEA:11040"/>
        <dbReference type="ChEBI" id="CHEBI:15377"/>
        <dbReference type="ChEBI" id="CHEBI:57766"/>
        <dbReference type="ChEBI" id="CHEBI:58278"/>
        <dbReference type="EC" id="4.2.1.19"/>
    </reaction>
</comment>
<protein>
    <recommendedName>
        <fullName evidence="2 6">Imidazoleglycerol-phosphate dehydratase</fullName>
        <shortName evidence="6">IGPD</shortName>
        <ecNumber evidence="6 7">4.2.1.19</ecNumber>
    </recommendedName>
</protein>
<name>A0A9D1DPT3_9FIRM</name>
<evidence type="ECO:0000313" key="8">
    <source>
        <dbReference type="EMBL" id="HIR56644.1"/>
    </source>
</evidence>
<proteinExistence type="inferred from homology"/>
<keyword evidence="3 6" id="KW-0028">Amino-acid biosynthesis</keyword>
<dbReference type="PANTHER" id="PTHR23133:SF2">
    <property type="entry name" value="IMIDAZOLEGLYCEROL-PHOSPHATE DEHYDRATASE"/>
    <property type="match status" value="1"/>
</dbReference>
<dbReference type="FunFam" id="3.30.230.40:FF:000003">
    <property type="entry name" value="Imidazoleglycerol-phosphate dehydratase HisB"/>
    <property type="match status" value="1"/>
</dbReference>
<dbReference type="SUPFAM" id="SSF54211">
    <property type="entry name" value="Ribosomal protein S5 domain 2-like"/>
    <property type="match status" value="2"/>
</dbReference>
<keyword evidence="4 6" id="KW-0368">Histidine biosynthesis</keyword>
<accession>A0A9D1DPT3</accession>
<dbReference type="GO" id="GO:0005737">
    <property type="term" value="C:cytoplasm"/>
    <property type="evidence" value="ECO:0007669"/>
    <property type="project" value="UniProtKB-SubCell"/>
</dbReference>
<dbReference type="AlphaFoldDB" id="A0A9D1DPT3"/>
<dbReference type="InterPro" id="IPR038494">
    <property type="entry name" value="IGPD_sf"/>
</dbReference>
<dbReference type="HAMAP" id="MF_00076">
    <property type="entry name" value="HisB"/>
    <property type="match status" value="1"/>
</dbReference>
<evidence type="ECO:0000256" key="7">
    <source>
        <dbReference type="RuleBase" id="RU000599"/>
    </source>
</evidence>
<dbReference type="EMBL" id="DVHF01000037">
    <property type="protein sequence ID" value="HIR56644.1"/>
    <property type="molecule type" value="Genomic_DNA"/>
</dbReference>
<keyword evidence="5 6" id="KW-0456">Lyase</keyword>
<dbReference type="Gene3D" id="3.30.230.40">
    <property type="entry name" value="Imidazole glycerol phosphate dehydratase, domain 1"/>
    <property type="match status" value="2"/>
</dbReference>
<dbReference type="Proteomes" id="UP000886785">
    <property type="component" value="Unassembled WGS sequence"/>
</dbReference>
<evidence type="ECO:0000256" key="6">
    <source>
        <dbReference type="HAMAP-Rule" id="MF_00076"/>
    </source>
</evidence>
<comment type="pathway">
    <text evidence="1 6 7">Amino-acid biosynthesis; L-histidine biosynthesis; L-histidine from 5-phospho-alpha-D-ribose 1-diphosphate: step 6/9.</text>
</comment>
<evidence type="ECO:0000256" key="2">
    <source>
        <dbReference type="ARBA" id="ARBA00016664"/>
    </source>
</evidence>
<dbReference type="GO" id="GO:0004424">
    <property type="term" value="F:imidazoleglycerol-phosphate dehydratase activity"/>
    <property type="evidence" value="ECO:0007669"/>
    <property type="project" value="UniProtKB-UniRule"/>
</dbReference>
<dbReference type="NCBIfam" id="NF002114">
    <property type="entry name" value="PRK00951.2-4"/>
    <property type="match status" value="1"/>
</dbReference>
<dbReference type="CDD" id="cd07914">
    <property type="entry name" value="IGPD"/>
    <property type="match status" value="1"/>
</dbReference>
<comment type="similarity">
    <text evidence="6 7">Belongs to the imidazoleglycerol-phosphate dehydratase family.</text>
</comment>
<comment type="caution">
    <text evidence="8">The sequence shown here is derived from an EMBL/GenBank/DDBJ whole genome shotgun (WGS) entry which is preliminary data.</text>
</comment>
<organism evidence="8 9">
    <name type="scientific">Candidatus Gallacutalibacter pullicola</name>
    <dbReference type="NCBI Taxonomy" id="2840830"/>
    <lineage>
        <taxon>Bacteria</taxon>
        <taxon>Bacillati</taxon>
        <taxon>Bacillota</taxon>
        <taxon>Clostridia</taxon>
        <taxon>Eubacteriales</taxon>
        <taxon>Candidatus Gallacutalibacter</taxon>
    </lineage>
</organism>
<dbReference type="PROSITE" id="PS00954">
    <property type="entry name" value="IGP_DEHYDRATASE_1"/>
    <property type="match status" value="1"/>
</dbReference>
<evidence type="ECO:0000256" key="1">
    <source>
        <dbReference type="ARBA" id="ARBA00005047"/>
    </source>
</evidence>
<gene>
    <name evidence="6 8" type="primary">hisB</name>
    <name evidence="8" type="ORF">IAA54_03165</name>
</gene>
<keyword evidence="6" id="KW-0963">Cytoplasm</keyword>
<dbReference type="GO" id="GO:0000105">
    <property type="term" value="P:L-histidine biosynthetic process"/>
    <property type="evidence" value="ECO:0007669"/>
    <property type="project" value="UniProtKB-UniRule"/>
</dbReference>
<evidence type="ECO:0000256" key="4">
    <source>
        <dbReference type="ARBA" id="ARBA00023102"/>
    </source>
</evidence>
<dbReference type="PANTHER" id="PTHR23133">
    <property type="entry name" value="IMIDAZOLEGLYCEROL-PHOSPHATE DEHYDRATASE HIS7"/>
    <property type="match status" value="1"/>
</dbReference>
<comment type="subcellular location">
    <subcellularLocation>
        <location evidence="6 7">Cytoplasm</location>
    </subcellularLocation>
</comment>
<dbReference type="FunFam" id="3.30.230.40:FF:000001">
    <property type="entry name" value="Imidazoleglycerol-phosphate dehydratase HisB"/>
    <property type="match status" value="1"/>
</dbReference>